<evidence type="ECO:0000313" key="3">
    <source>
        <dbReference type="EMBL" id="SDH76794.1"/>
    </source>
</evidence>
<evidence type="ECO:0000313" key="4">
    <source>
        <dbReference type="Proteomes" id="UP000198923"/>
    </source>
</evidence>
<dbReference type="CDD" id="cd16936">
    <property type="entry name" value="HATPase_RsbW-like"/>
    <property type="match status" value="1"/>
</dbReference>
<keyword evidence="4" id="KW-1185">Reference proteome</keyword>
<accession>A0A1G8F3U3</accession>
<evidence type="ECO:0000256" key="1">
    <source>
        <dbReference type="ARBA" id="ARBA00022527"/>
    </source>
</evidence>
<dbReference type="STRING" id="504805.SAMN05421505_12240"/>
<keyword evidence="3" id="KW-0808">Transferase</keyword>
<organism evidence="3 4">
    <name type="scientific">Sinosporangium album</name>
    <dbReference type="NCBI Taxonomy" id="504805"/>
    <lineage>
        <taxon>Bacteria</taxon>
        <taxon>Bacillati</taxon>
        <taxon>Actinomycetota</taxon>
        <taxon>Actinomycetes</taxon>
        <taxon>Streptosporangiales</taxon>
        <taxon>Streptosporangiaceae</taxon>
        <taxon>Sinosporangium</taxon>
    </lineage>
</organism>
<dbReference type="SUPFAM" id="SSF55874">
    <property type="entry name" value="ATPase domain of HSP90 chaperone/DNA topoisomerase II/histidine kinase"/>
    <property type="match status" value="1"/>
</dbReference>
<dbReference type="PANTHER" id="PTHR35526">
    <property type="entry name" value="ANTI-SIGMA-F FACTOR RSBW-RELATED"/>
    <property type="match status" value="1"/>
</dbReference>
<dbReference type="RefSeq" id="WP_218125952.1">
    <property type="nucleotide sequence ID" value="NZ_FNCN01000022.1"/>
</dbReference>
<proteinExistence type="predicted"/>
<dbReference type="AlphaFoldDB" id="A0A1G8F3U3"/>
<dbReference type="Gene3D" id="3.30.565.10">
    <property type="entry name" value="Histidine kinase-like ATPase, C-terminal domain"/>
    <property type="match status" value="1"/>
</dbReference>
<keyword evidence="3" id="KW-0418">Kinase</keyword>
<dbReference type="Proteomes" id="UP000198923">
    <property type="component" value="Unassembled WGS sequence"/>
</dbReference>
<protein>
    <submittedName>
        <fullName evidence="3">Anti-sigma regulatory factor (Ser/Thr protein kinase)</fullName>
    </submittedName>
</protein>
<sequence length="141" mass="15458">MTLSQSDQVRLGAVWIPCSNQAPCLARREMSRWIGSSNPAWETIGLVVSELVSNAVRHADCAEPGDLIQVALCQKDEFYRVEVTDSGSLFSTPHKRPPTDESEHGRGLQIVHALSEGRWGSYSCGQGLGRTVWCELRAASC</sequence>
<dbReference type="GO" id="GO:0004674">
    <property type="term" value="F:protein serine/threonine kinase activity"/>
    <property type="evidence" value="ECO:0007669"/>
    <property type="project" value="UniProtKB-KW"/>
</dbReference>
<reference evidence="3 4" key="1">
    <citation type="submission" date="2016-10" db="EMBL/GenBank/DDBJ databases">
        <authorList>
            <person name="de Groot N.N."/>
        </authorList>
    </citation>
    <scope>NUCLEOTIDE SEQUENCE [LARGE SCALE GENOMIC DNA]</scope>
    <source>
        <strain evidence="3 4">CPCC 201354</strain>
    </source>
</reference>
<dbReference type="PANTHER" id="PTHR35526:SF3">
    <property type="entry name" value="ANTI-SIGMA-F FACTOR RSBW"/>
    <property type="match status" value="1"/>
</dbReference>
<dbReference type="Pfam" id="PF13581">
    <property type="entry name" value="HATPase_c_2"/>
    <property type="match status" value="1"/>
</dbReference>
<feature type="domain" description="Histidine kinase/HSP90-like ATPase" evidence="2">
    <location>
        <begin position="26"/>
        <end position="116"/>
    </location>
</feature>
<dbReference type="InterPro" id="IPR003594">
    <property type="entry name" value="HATPase_dom"/>
</dbReference>
<keyword evidence="1" id="KW-0723">Serine/threonine-protein kinase</keyword>
<name>A0A1G8F3U3_9ACTN</name>
<evidence type="ECO:0000259" key="2">
    <source>
        <dbReference type="Pfam" id="PF13581"/>
    </source>
</evidence>
<dbReference type="InterPro" id="IPR050267">
    <property type="entry name" value="Anti-sigma-factor_SerPK"/>
</dbReference>
<dbReference type="EMBL" id="FNCN01000022">
    <property type="protein sequence ID" value="SDH76794.1"/>
    <property type="molecule type" value="Genomic_DNA"/>
</dbReference>
<dbReference type="InterPro" id="IPR036890">
    <property type="entry name" value="HATPase_C_sf"/>
</dbReference>
<gene>
    <name evidence="3" type="ORF">SAMN05421505_12240</name>
</gene>